<dbReference type="Pfam" id="PF03479">
    <property type="entry name" value="PCC"/>
    <property type="match status" value="1"/>
</dbReference>
<gene>
    <name evidence="2" type="ORF">CD30_05650</name>
</gene>
<dbReference type="OrthoDB" id="9791702at2"/>
<dbReference type="SUPFAM" id="SSF117856">
    <property type="entry name" value="AF0104/ALDC/Ptd012-like"/>
    <property type="match status" value="1"/>
</dbReference>
<dbReference type="PANTHER" id="PTHR34988">
    <property type="entry name" value="PROTEIN, PUTATIVE-RELATED"/>
    <property type="match status" value="1"/>
</dbReference>
<evidence type="ECO:0000313" key="3">
    <source>
        <dbReference type="Proteomes" id="UP000030595"/>
    </source>
</evidence>
<dbReference type="InterPro" id="IPR005175">
    <property type="entry name" value="PPC_dom"/>
</dbReference>
<dbReference type="Gene3D" id="3.30.1330.80">
    <property type="entry name" value="Hypothetical protein, similar to alpha- acetolactate decarboxylase, domain 2"/>
    <property type="match status" value="1"/>
</dbReference>
<dbReference type="AlphaFoldDB" id="A0A0A3J8M8"/>
<accession>A0A0A3J8M8</accession>
<dbReference type="Proteomes" id="UP000030595">
    <property type="component" value="Unassembled WGS sequence"/>
</dbReference>
<dbReference type="CDD" id="cd11378">
    <property type="entry name" value="DUF296"/>
    <property type="match status" value="1"/>
</dbReference>
<protein>
    <recommendedName>
        <fullName evidence="1">PPC domain-containing protein</fullName>
    </recommendedName>
</protein>
<evidence type="ECO:0000259" key="1">
    <source>
        <dbReference type="PROSITE" id="PS51742"/>
    </source>
</evidence>
<dbReference type="PROSITE" id="PS51742">
    <property type="entry name" value="PPC"/>
    <property type="match status" value="1"/>
</dbReference>
<sequence length="160" mass="17991">MDNPRLQAVYDRRTERIVGRLKKDTDLFTGLKEVCQYFGISAGQFQCLGSLKYATFVQVSKGDRPNTIKYSPKVQTTSEVEIISGVGFIGEDEHGELDIHFHGTVVDCNKKIDGGHFLEGENFTAITVEFIILPLKDVQLTRKNDAMFHVPVFTFSTKEA</sequence>
<comment type="caution">
    <text evidence="2">The sequence shown here is derived from an EMBL/GenBank/DDBJ whole genome shotgun (WGS) entry which is preliminary data.</text>
</comment>
<reference evidence="2 3" key="1">
    <citation type="submission" date="2014-02" db="EMBL/GenBank/DDBJ databases">
        <title>Draft genome sequence of Lysinibacillus massiliensis CCUG 49529.</title>
        <authorList>
            <person name="Zhang F."/>
            <person name="Wang G."/>
            <person name="Zhang L."/>
        </authorList>
    </citation>
    <scope>NUCLEOTIDE SEQUENCE [LARGE SCALE GENOMIC DNA]</scope>
    <source>
        <strain evidence="2 3">CCUG 49529</strain>
    </source>
</reference>
<dbReference type="PANTHER" id="PTHR34988:SF1">
    <property type="entry name" value="DNA-BINDING PROTEIN"/>
    <property type="match status" value="1"/>
</dbReference>
<dbReference type="RefSeq" id="WP_036173580.1">
    <property type="nucleotide sequence ID" value="NZ_AVCZ01000006.1"/>
</dbReference>
<keyword evidence="3" id="KW-1185">Reference proteome</keyword>
<feature type="domain" description="PPC" evidence="1">
    <location>
        <begin position="11"/>
        <end position="156"/>
    </location>
</feature>
<name>A0A0A3J8M8_9BACL</name>
<dbReference type="eggNOG" id="COG1661">
    <property type="taxonomic scope" value="Bacteria"/>
</dbReference>
<organism evidence="2 3">
    <name type="scientific">Ureibacillus massiliensis 4400831 = CIP 108448 = CCUG 49529</name>
    <dbReference type="NCBI Taxonomy" id="1211035"/>
    <lineage>
        <taxon>Bacteria</taxon>
        <taxon>Bacillati</taxon>
        <taxon>Bacillota</taxon>
        <taxon>Bacilli</taxon>
        <taxon>Bacillales</taxon>
        <taxon>Caryophanaceae</taxon>
        <taxon>Ureibacillus</taxon>
    </lineage>
</organism>
<evidence type="ECO:0000313" key="2">
    <source>
        <dbReference type="EMBL" id="KGR91538.1"/>
    </source>
</evidence>
<proteinExistence type="predicted"/>
<dbReference type="EMBL" id="JPVQ01000006">
    <property type="protein sequence ID" value="KGR91538.1"/>
    <property type="molecule type" value="Genomic_DNA"/>
</dbReference>